<dbReference type="Proteomes" id="UP001558101">
    <property type="component" value="Unassembled WGS sequence"/>
</dbReference>
<dbReference type="EMBL" id="JBFQXQ010000001">
    <property type="protein sequence ID" value="MEX3172667.1"/>
    <property type="molecule type" value="Genomic_DNA"/>
</dbReference>
<accession>A0ABV3ULJ7</accession>
<dbReference type="RefSeq" id="WP_368453563.1">
    <property type="nucleotide sequence ID" value="NZ_JBFQXQ010000001.1"/>
</dbReference>
<protein>
    <recommendedName>
        <fullName evidence="3">Mercuric reductase</fullName>
    </recommendedName>
</protein>
<proteinExistence type="predicted"/>
<reference evidence="1 2" key="1">
    <citation type="submission" date="2024-07" db="EMBL/GenBank/DDBJ databases">
        <title>Genomes of novel Serratia strains from suburban soil.</title>
        <authorList>
            <person name="Markert E.X."/>
            <person name="Severe K."/>
            <person name="Severe L."/>
            <person name="Twing K.I."/>
            <person name="Ward L.M."/>
        </authorList>
    </citation>
    <scope>NUCLEOTIDE SEQUENCE [LARGE SCALE GENOMIC DNA]</scope>
    <source>
        <strain evidence="1 2">3C-UT</strain>
    </source>
</reference>
<sequence>MANQENKQELSIEDWMQEEQHQDWVEMMQESAVIPFATALWA</sequence>
<keyword evidence="2" id="KW-1185">Reference proteome</keyword>
<evidence type="ECO:0000313" key="1">
    <source>
        <dbReference type="EMBL" id="MEX3172667.1"/>
    </source>
</evidence>
<evidence type="ECO:0000313" key="2">
    <source>
        <dbReference type="Proteomes" id="UP001558101"/>
    </source>
</evidence>
<evidence type="ECO:0008006" key="3">
    <source>
        <dbReference type="Google" id="ProtNLM"/>
    </source>
</evidence>
<comment type="caution">
    <text evidence="1">The sequence shown here is derived from an EMBL/GenBank/DDBJ whole genome shotgun (WGS) entry which is preliminary data.</text>
</comment>
<name>A0ABV3ULJ7_9GAMM</name>
<organism evidence="1 2">
    <name type="scientific">Serratia quinivorans</name>
    <dbReference type="NCBI Taxonomy" id="137545"/>
    <lineage>
        <taxon>Bacteria</taxon>
        <taxon>Pseudomonadati</taxon>
        <taxon>Pseudomonadota</taxon>
        <taxon>Gammaproteobacteria</taxon>
        <taxon>Enterobacterales</taxon>
        <taxon>Yersiniaceae</taxon>
        <taxon>Serratia</taxon>
    </lineage>
</organism>
<gene>
    <name evidence="1" type="ORF">AB4M04_11280</name>
</gene>